<gene>
    <name evidence="1" type="ordered locus">EFER_4380</name>
</gene>
<keyword evidence="2" id="KW-1185">Reference proteome</keyword>
<dbReference type="AlphaFoldDB" id="B7LMX0"/>
<reference evidence="2" key="1">
    <citation type="journal article" date="2009" name="PLoS Genet.">
        <title>Organised genome dynamics in the Escherichia coli species results in highly diverse adaptive paths.</title>
        <authorList>
            <person name="Touchon M."/>
            <person name="Hoede C."/>
            <person name="Tenaillon O."/>
            <person name="Barbe V."/>
            <person name="Baeriswyl S."/>
            <person name="Bidet P."/>
            <person name="Bingen E."/>
            <person name="Bonacorsi S."/>
            <person name="Bouchier C."/>
            <person name="Bouvet O."/>
            <person name="Calteau A."/>
            <person name="Chiapello H."/>
            <person name="Clermont O."/>
            <person name="Cruveiller S."/>
            <person name="Danchin A."/>
            <person name="Diard M."/>
            <person name="Dossat C."/>
            <person name="Karoui M.E."/>
            <person name="Frapy E."/>
            <person name="Garry L."/>
            <person name="Ghigo J.M."/>
            <person name="Gilles A.M."/>
            <person name="Johnson J."/>
            <person name="Le Bouguenec C."/>
            <person name="Lescat M."/>
            <person name="Mangenot S."/>
            <person name="Martinez-Jehanne V."/>
            <person name="Matic I."/>
            <person name="Nassif X."/>
            <person name="Oztas S."/>
            <person name="Petit M.A."/>
            <person name="Pichon C."/>
            <person name="Rouy Z."/>
            <person name="Ruf C.S."/>
            <person name="Schneider D."/>
            <person name="Tourret J."/>
            <person name="Vacherie B."/>
            <person name="Vallenet D."/>
            <person name="Medigue C."/>
            <person name="Rocha E.P.C."/>
            <person name="Denamur E."/>
        </authorList>
    </citation>
    <scope>NUCLEOTIDE SEQUENCE [LARGE SCALE GENOMIC DNA]</scope>
    <source>
        <strain evidence="2">ATCC 35469 / DSM 13698 / BCRC 15582 / CCUG 18766 / IAM 14443 / JCM 21226 / LMG 7866 / NBRC 102419 / NCTC 12128 / CDC 0568-73</strain>
    </source>
</reference>
<protein>
    <submittedName>
        <fullName evidence="1">Uncharacterized protein</fullName>
    </submittedName>
</protein>
<sequence>MFRTAKDNNINNVAAKHCTETGMTLTDLPGILNGTFDSIAERLVGSGF</sequence>
<dbReference type="EMBL" id="CU928158">
    <property type="protein sequence ID" value="CAQ91798.1"/>
    <property type="molecule type" value="Genomic_DNA"/>
</dbReference>
<dbReference type="HOGENOM" id="CLU_3152890_0_0_6"/>
<proteinExistence type="predicted"/>
<dbReference type="KEGG" id="efe:EFER_4380"/>
<evidence type="ECO:0000313" key="1">
    <source>
        <dbReference type="EMBL" id="CAQ91798.1"/>
    </source>
</evidence>
<organism evidence="1 2">
    <name type="scientific">Escherichia fergusonii (strain ATCC 35469 / DSM 13698 / CCUG 18766 / IAM 14443 / JCM 21226 / LMG 7866 / NBRC 102419 / NCTC 12128 / CDC 0568-73)</name>
    <dbReference type="NCBI Taxonomy" id="585054"/>
    <lineage>
        <taxon>Bacteria</taxon>
        <taxon>Pseudomonadati</taxon>
        <taxon>Pseudomonadota</taxon>
        <taxon>Gammaproteobacteria</taxon>
        <taxon>Enterobacterales</taxon>
        <taxon>Enterobacteriaceae</taxon>
        <taxon>Escherichia</taxon>
    </lineage>
</organism>
<evidence type="ECO:0000313" key="2">
    <source>
        <dbReference type="Proteomes" id="UP000000745"/>
    </source>
</evidence>
<name>B7LMX0_ESCF3</name>
<dbReference type="Proteomes" id="UP000000745">
    <property type="component" value="Chromosome"/>
</dbReference>
<accession>B7LMX0</accession>